<organism evidence="1 2">
    <name type="scientific">Streptococcus moroccensis</name>
    <dbReference type="NCBI Taxonomy" id="1451356"/>
    <lineage>
        <taxon>Bacteria</taxon>
        <taxon>Bacillati</taxon>
        <taxon>Bacillota</taxon>
        <taxon>Bacilli</taxon>
        <taxon>Lactobacillales</taxon>
        <taxon>Streptococcaceae</taxon>
        <taxon>Streptococcus</taxon>
    </lineage>
</organism>
<dbReference type="InterPro" id="IPR010434">
    <property type="entry name" value="DUF1033"/>
</dbReference>
<evidence type="ECO:0000313" key="1">
    <source>
        <dbReference type="EMBL" id="MDQ0222928.1"/>
    </source>
</evidence>
<name>A0ABT9YSG0_9STRE</name>
<sequence>MYQVIELFGDYEPWWFLEGWEEDIVSFELFESYGEALSFYQMKGEQFAQLFPKKEEKRDQPDQDVMVAFWNPDEQRWCEECGENLQQFHSLLIRTVSESVTPLSKTVSEPSSKVKICRLQKEA</sequence>
<dbReference type="EMBL" id="JAUSTM010000014">
    <property type="protein sequence ID" value="MDQ0222928.1"/>
    <property type="molecule type" value="Genomic_DNA"/>
</dbReference>
<evidence type="ECO:0008006" key="3">
    <source>
        <dbReference type="Google" id="ProtNLM"/>
    </source>
</evidence>
<protein>
    <recommendedName>
        <fullName evidence="3">DUF1033 family protein</fullName>
    </recommendedName>
</protein>
<gene>
    <name evidence="1" type="ORF">J2S23_001503</name>
</gene>
<dbReference type="RefSeq" id="WP_307122106.1">
    <property type="nucleotide sequence ID" value="NZ_JAUSTM010000014.1"/>
</dbReference>
<reference evidence="1 2" key="1">
    <citation type="submission" date="2023-07" db="EMBL/GenBank/DDBJ databases">
        <title>Genomic Encyclopedia of Type Strains, Phase IV (KMG-IV): sequencing the most valuable type-strain genomes for metagenomic binning, comparative biology and taxonomic classification.</title>
        <authorList>
            <person name="Goeker M."/>
        </authorList>
    </citation>
    <scope>NUCLEOTIDE SEQUENCE [LARGE SCALE GENOMIC DNA]</scope>
    <source>
        <strain evidence="1 2">DSM 105143</strain>
    </source>
</reference>
<dbReference type="Proteomes" id="UP001223079">
    <property type="component" value="Unassembled WGS sequence"/>
</dbReference>
<comment type="caution">
    <text evidence="1">The sequence shown here is derived from an EMBL/GenBank/DDBJ whole genome shotgun (WGS) entry which is preliminary data.</text>
</comment>
<evidence type="ECO:0000313" key="2">
    <source>
        <dbReference type="Proteomes" id="UP001223079"/>
    </source>
</evidence>
<accession>A0ABT9YSG0</accession>
<proteinExistence type="predicted"/>
<keyword evidence="2" id="KW-1185">Reference proteome</keyword>
<dbReference type="Pfam" id="PF06279">
    <property type="entry name" value="DUF1033"/>
    <property type="match status" value="1"/>
</dbReference>